<dbReference type="InterPro" id="IPR013783">
    <property type="entry name" value="Ig-like_fold"/>
</dbReference>
<keyword evidence="5" id="KW-0966">Cell projection</keyword>
<dbReference type="AlphaFoldDB" id="A0A017T242"/>
<evidence type="ECO:0000256" key="6">
    <source>
        <dbReference type="SAM" id="MobiDB-lite"/>
    </source>
</evidence>
<dbReference type="GO" id="GO:0005737">
    <property type="term" value="C:cytoplasm"/>
    <property type="evidence" value="ECO:0007669"/>
    <property type="project" value="UniProtKB-SubCell"/>
</dbReference>
<name>A0A017T242_9BACT</name>
<keyword evidence="7" id="KW-0732">Signal</keyword>
<dbReference type="Proteomes" id="UP000019678">
    <property type="component" value="Unassembled WGS sequence"/>
</dbReference>
<evidence type="ECO:0000256" key="7">
    <source>
        <dbReference type="SAM" id="SignalP"/>
    </source>
</evidence>
<evidence type="ECO:0000256" key="4">
    <source>
        <dbReference type="ARBA" id="ARBA00023069"/>
    </source>
</evidence>
<dbReference type="Pfam" id="PF22544">
    <property type="entry name" value="HYDIN_VesB_CFA65-like_Ig"/>
    <property type="match status" value="1"/>
</dbReference>
<evidence type="ECO:0000259" key="8">
    <source>
        <dbReference type="Pfam" id="PF22544"/>
    </source>
</evidence>
<feature type="domain" description="HYDIN/VesB/CFA65-like Ig-like" evidence="8">
    <location>
        <begin position="311"/>
        <end position="399"/>
    </location>
</feature>
<feature type="signal peptide" evidence="7">
    <location>
        <begin position="1"/>
        <end position="27"/>
    </location>
</feature>
<reference evidence="9 10" key="1">
    <citation type="submission" date="2013-05" db="EMBL/GenBank/DDBJ databases">
        <title>Genome assembly of Chondromyces apiculatus DSM 436.</title>
        <authorList>
            <person name="Sharma G."/>
            <person name="Khatri I."/>
            <person name="Kaur C."/>
            <person name="Mayilraj S."/>
            <person name="Subramanian S."/>
        </authorList>
    </citation>
    <scope>NUCLEOTIDE SEQUENCE [LARGE SCALE GENOMIC DNA]</scope>
    <source>
        <strain evidence="9 10">DSM 436</strain>
    </source>
</reference>
<feature type="chain" id="PRO_5001499875" description="HYDIN/VesB/CFA65-like Ig-like domain-containing protein" evidence="7">
    <location>
        <begin position="28"/>
        <end position="463"/>
    </location>
</feature>
<evidence type="ECO:0000256" key="1">
    <source>
        <dbReference type="ARBA" id="ARBA00004138"/>
    </source>
</evidence>
<proteinExistence type="predicted"/>
<dbReference type="InterPro" id="IPR053879">
    <property type="entry name" value="HYDIN_VesB_CFA65-like_Ig"/>
</dbReference>
<dbReference type="Gene3D" id="2.60.40.10">
    <property type="entry name" value="Immunoglobulins"/>
    <property type="match status" value="1"/>
</dbReference>
<protein>
    <recommendedName>
        <fullName evidence="8">HYDIN/VesB/CFA65-like Ig-like domain-containing protein</fullName>
    </recommendedName>
</protein>
<dbReference type="NCBIfam" id="TIGR03901">
    <property type="entry name" value="MYXO-CTERM"/>
    <property type="match status" value="1"/>
</dbReference>
<evidence type="ECO:0000256" key="3">
    <source>
        <dbReference type="ARBA" id="ARBA00022490"/>
    </source>
</evidence>
<evidence type="ECO:0000256" key="2">
    <source>
        <dbReference type="ARBA" id="ARBA00004496"/>
    </source>
</evidence>
<evidence type="ECO:0000313" key="9">
    <source>
        <dbReference type="EMBL" id="EYF03313.1"/>
    </source>
</evidence>
<sequence length="463" mass="48508">MPRVAALPLAAVALGAVMAVAPGEAAAYDVLATPCPDELLTCESAALRYERTNALPIEFDFDTGWVPANSPLQVHLWAAVYANTQVRLQGSLDTAWPQVFDLTTPGKPGGGNFSYHYGLDVGAQGAIHISVFGQDYSWVGDIPYVPQIDFQVQADQEFDGWGWDPGVSMSSSTDAVRLAQVSIGDIVGGSIPGIDGGFELDVALEVGANYQTDRIVVKDVDGVPVAGGDVTEEGGMTSTAYPGGPSIELNVHPEGSVAYDGTIHLIPAFYVELLGQSWSIPIADIPIGFPITNDPWIFKPKRVHVPLPDLVVEEVAIDFGSVEVGQKNLEPFPLFNAGEAKIVATVLTDDPTNFEVFDPTVEIEPGITVDSAIRFVPKKNGEFTAKVLIGSNDPDAPVQVVALHGVAFGGAEENAGGMGEPKPSEEAGCDCSAAGQTSGGGSAGGLMAIAGVALLATRRRRPR</sequence>
<dbReference type="InterPro" id="IPR024038">
    <property type="entry name" value="MYXO-CTERM"/>
</dbReference>
<keyword evidence="4" id="KW-0969">Cilium</keyword>
<accession>A0A017T242</accession>
<gene>
    <name evidence="9" type="ORF">CAP_5644</name>
</gene>
<comment type="subcellular location">
    <subcellularLocation>
        <location evidence="1">Cell projection</location>
        <location evidence="1">Cilium</location>
    </subcellularLocation>
    <subcellularLocation>
        <location evidence="2">Cytoplasm</location>
    </subcellularLocation>
</comment>
<keyword evidence="10" id="KW-1185">Reference proteome</keyword>
<feature type="region of interest" description="Disordered" evidence="6">
    <location>
        <begin position="413"/>
        <end position="440"/>
    </location>
</feature>
<dbReference type="EMBL" id="ASRX01000048">
    <property type="protein sequence ID" value="EYF03313.1"/>
    <property type="molecule type" value="Genomic_DNA"/>
</dbReference>
<organism evidence="9 10">
    <name type="scientific">Chondromyces apiculatus DSM 436</name>
    <dbReference type="NCBI Taxonomy" id="1192034"/>
    <lineage>
        <taxon>Bacteria</taxon>
        <taxon>Pseudomonadati</taxon>
        <taxon>Myxococcota</taxon>
        <taxon>Polyangia</taxon>
        <taxon>Polyangiales</taxon>
        <taxon>Polyangiaceae</taxon>
        <taxon>Chondromyces</taxon>
    </lineage>
</organism>
<dbReference type="eggNOG" id="ENOG5031DHW">
    <property type="taxonomic scope" value="Bacteria"/>
</dbReference>
<keyword evidence="3" id="KW-0963">Cytoplasm</keyword>
<evidence type="ECO:0000256" key="5">
    <source>
        <dbReference type="ARBA" id="ARBA00023273"/>
    </source>
</evidence>
<comment type="caution">
    <text evidence="9">The sequence shown here is derived from an EMBL/GenBank/DDBJ whole genome shotgun (WGS) entry which is preliminary data.</text>
</comment>
<evidence type="ECO:0000313" key="10">
    <source>
        <dbReference type="Proteomes" id="UP000019678"/>
    </source>
</evidence>